<feature type="transmembrane region" description="Helical" evidence="2">
    <location>
        <begin position="16"/>
        <end position="40"/>
    </location>
</feature>
<keyword evidence="2" id="KW-0472">Membrane</keyword>
<keyword evidence="2" id="KW-0812">Transmembrane</keyword>
<evidence type="ECO:0000259" key="3">
    <source>
        <dbReference type="Pfam" id="PF26526"/>
    </source>
</evidence>
<name>A0A7J5AXA0_9MICO</name>
<dbReference type="RefSeq" id="WP_151425033.1">
    <property type="nucleotide sequence ID" value="NZ_WBJX01000008.1"/>
</dbReference>
<comment type="caution">
    <text evidence="4">The sequence shown here is derived from an EMBL/GenBank/DDBJ whole genome shotgun (WGS) entry which is preliminary data.</text>
</comment>
<proteinExistence type="predicted"/>
<dbReference type="EMBL" id="WBJX01000008">
    <property type="protein sequence ID" value="KAB1636062.1"/>
    <property type="molecule type" value="Genomic_DNA"/>
</dbReference>
<dbReference type="OrthoDB" id="4428031at2"/>
<accession>A0A7J5AXA0</accession>
<protein>
    <recommendedName>
        <fullName evidence="3">DUF8175 domain-containing protein</fullName>
    </recommendedName>
</protein>
<feature type="region of interest" description="Disordered" evidence="1">
    <location>
        <begin position="42"/>
        <end position="79"/>
    </location>
</feature>
<organism evidence="4 5">
    <name type="scientific">Pseudoclavibacter terrae</name>
    <dbReference type="NCBI Taxonomy" id="1530195"/>
    <lineage>
        <taxon>Bacteria</taxon>
        <taxon>Bacillati</taxon>
        <taxon>Actinomycetota</taxon>
        <taxon>Actinomycetes</taxon>
        <taxon>Micrococcales</taxon>
        <taxon>Microbacteriaceae</taxon>
        <taxon>Pseudoclavibacter</taxon>
    </lineage>
</organism>
<sequence length="256" mass="26246">MTNTNDETPNPYTRPWFIIAAIIVAIVVVLGVVLGISGIVNSQNQSDDSSQETAPTATGTPSSAGTPPAESSAQSGGSICGLPGQVLEGSLNSAPEAEWSYAGTVGFPTSDTYGPAATTPDGVRNCFQQSPEGAVFAAANAAAQGSNQETVGSFLEYFLAEGPGRDEVLAAGPTGGVDSSGIRVDIAGFRVLSYEGESARVDIALRGSTQGQTVNLSMVYDLVWEDGDWKLQVVDPAVPIDVATIPDLAGYIAWGA</sequence>
<evidence type="ECO:0000313" key="4">
    <source>
        <dbReference type="EMBL" id="KAB1636062.1"/>
    </source>
</evidence>
<dbReference type="AlphaFoldDB" id="A0A7J5AXA0"/>
<dbReference type="InterPro" id="IPR058488">
    <property type="entry name" value="DUF8175"/>
</dbReference>
<gene>
    <name evidence="4" type="ORF">F8O03_17535</name>
</gene>
<evidence type="ECO:0000313" key="5">
    <source>
        <dbReference type="Proteomes" id="UP000490386"/>
    </source>
</evidence>
<feature type="domain" description="DUF8175" evidence="3">
    <location>
        <begin position="63"/>
        <end position="252"/>
    </location>
</feature>
<dbReference type="Proteomes" id="UP000490386">
    <property type="component" value="Unassembled WGS sequence"/>
</dbReference>
<feature type="compositionally biased region" description="Low complexity" evidence="1">
    <location>
        <begin position="42"/>
        <end position="69"/>
    </location>
</feature>
<evidence type="ECO:0000256" key="1">
    <source>
        <dbReference type="SAM" id="MobiDB-lite"/>
    </source>
</evidence>
<keyword evidence="5" id="KW-1185">Reference proteome</keyword>
<dbReference type="Pfam" id="PF26526">
    <property type="entry name" value="DUF8175"/>
    <property type="match status" value="1"/>
</dbReference>
<reference evidence="4 5" key="1">
    <citation type="submission" date="2019-09" db="EMBL/GenBank/DDBJ databases">
        <title>Phylogeny of genus Pseudoclavibacter and closely related genus.</title>
        <authorList>
            <person name="Li Y."/>
        </authorList>
    </citation>
    <scope>NUCLEOTIDE SEQUENCE [LARGE SCALE GENOMIC DNA]</scope>
    <source>
        <strain evidence="4 5">THG-MD12</strain>
    </source>
</reference>
<evidence type="ECO:0000256" key="2">
    <source>
        <dbReference type="SAM" id="Phobius"/>
    </source>
</evidence>
<keyword evidence="2" id="KW-1133">Transmembrane helix</keyword>